<dbReference type="PANTHER" id="PTHR47926:SF507">
    <property type="entry name" value="DYW DOMAIN-CONTAINING PROTEIN"/>
    <property type="match status" value="1"/>
</dbReference>
<dbReference type="Proteomes" id="UP000233551">
    <property type="component" value="Unassembled WGS sequence"/>
</dbReference>
<dbReference type="GO" id="GO:0009451">
    <property type="term" value="P:RNA modification"/>
    <property type="evidence" value="ECO:0007669"/>
    <property type="project" value="InterPro"/>
</dbReference>
<evidence type="ECO:0000256" key="1">
    <source>
        <dbReference type="ARBA" id="ARBA00006643"/>
    </source>
</evidence>
<dbReference type="PROSITE" id="PS51375">
    <property type="entry name" value="PPR"/>
    <property type="match status" value="4"/>
</dbReference>
<dbReference type="GO" id="GO:0003723">
    <property type="term" value="F:RNA binding"/>
    <property type="evidence" value="ECO:0007669"/>
    <property type="project" value="InterPro"/>
</dbReference>
<dbReference type="OrthoDB" id="185373at2759"/>
<reference evidence="3 4" key="1">
    <citation type="submission" date="2017-11" db="EMBL/GenBank/DDBJ databases">
        <title>De-novo sequencing of pomegranate (Punica granatum L.) genome.</title>
        <authorList>
            <person name="Akparov Z."/>
            <person name="Amiraslanov A."/>
            <person name="Hajiyeva S."/>
            <person name="Abbasov M."/>
            <person name="Kaur K."/>
            <person name="Hamwieh A."/>
            <person name="Solovyev V."/>
            <person name="Salamov A."/>
            <person name="Braich B."/>
            <person name="Kosarev P."/>
            <person name="Mahmoud A."/>
            <person name="Hajiyev E."/>
            <person name="Babayeva S."/>
            <person name="Izzatullayeva V."/>
            <person name="Mammadov A."/>
            <person name="Mammadov A."/>
            <person name="Sharifova S."/>
            <person name="Ojaghi J."/>
            <person name="Eynullazada K."/>
            <person name="Bayramov B."/>
            <person name="Abdulazimova A."/>
            <person name="Shahmuradov I."/>
        </authorList>
    </citation>
    <scope>NUCLEOTIDE SEQUENCE [LARGE SCALE GENOMIC DNA]</scope>
    <source>
        <strain evidence="4">cv. AG2017</strain>
        <tissue evidence="3">Leaf</tissue>
    </source>
</reference>
<dbReference type="InterPro" id="IPR002885">
    <property type="entry name" value="PPR_rpt"/>
</dbReference>
<comment type="similarity">
    <text evidence="1">Belongs to the PPR family. PCMP-H subfamily.</text>
</comment>
<dbReference type="Pfam" id="PF20430">
    <property type="entry name" value="Eplus_motif"/>
    <property type="match status" value="1"/>
</dbReference>
<dbReference type="EMBL" id="PGOL01000542">
    <property type="protein sequence ID" value="PKI68848.1"/>
    <property type="molecule type" value="Genomic_DNA"/>
</dbReference>
<dbReference type="AlphaFoldDB" id="A0A2I0KK25"/>
<dbReference type="InterPro" id="IPR046849">
    <property type="entry name" value="E2_motif"/>
</dbReference>
<dbReference type="Gene3D" id="1.25.40.10">
    <property type="entry name" value="Tetratricopeptide repeat domain"/>
    <property type="match status" value="3"/>
</dbReference>
<dbReference type="STRING" id="22663.A0A2I0KK25"/>
<organism evidence="3 4">
    <name type="scientific">Punica granatum</name>
    <name type="common">Pomegranate</name>
    <dbReference type="NCBI Taxonomy" id="22663"/>
    <lineage>
        <taxon>Eukaryota</taxon>
        <taxon>Viridiplantae</taxon>
        <taxon>Streptophyta</taxon>
        <taxon>Embryophyta</taxon>
        <taxon>Tracheophyta</taxon>
        <taxon>Spermatophyta</taxon>
        <taxon>Magnoliopsida</taxon>
        <taxon>eudicotyledons</taxon>
        <taxon>Gunneridae</taxon>
        <taxon>Pentapetalae</taxon>
        <taxon>rosids</taxon>
        <taxon>malvids</taxon>
        <taxon>Myrtales</taxon>
        <taxon>Lythraceae</taxon>
        <taxon>Punica</taxon>
    </lineage>
</organism>
<dbReference type="Pfam" id="PF13041">
    <property type="entry name" value="PPR_2"/>
    <property type="match status" value="2"/>
</dbReference>
<dbReference type="FunFam" id="1.25.40.10:FF:000242">
    <property type="entry name" value="Pentatricopeptide repeat-containing protein"/>
    <property type="match status" value="1"/>
</dbReference>
<comment type="caution">
    <text evidence="3">The sequence shown here is derived from an EMBL/GenBank/DDBJ whole genome shotgun (WGS) entry which is preliminary data.</text>
</comment>
<dbReference type="Pfam" id="PF01535">
    <property type="entry name" value="PPR"/>
    <property type="match status" value="4"/>
</dbReference>
<keyword evidence="4" id="KW-1185">Reference proteome</keyword>
<dbReference type="FunFam" id="1.25.40.10:FF:000427">
    <property type="entry name" value="Pentatricopeptide repeat-containing protein chloroplastic"/>
    <property type="match status" value="1"/>
</dbReference>
<dbReference type="Pfam" id="PF14432">
    <property type="entry name" value="DYW_deaminase"/>
    <property type="match status" value="1"/>
</dbReference>
<dbReference type="NCBIfam" id="TIGR00756">
    <property type="entry name" value="PPR"/>
    <property type="match status" value="3"/>
</dbReference>
<dbReference type="InterPro" id="IPR046960">
    <property type="entry name" value="PPR_At4g14850-like_plant"/>
</dbReference>
<sequence>MPTNRLPSTAQNFSPAPSIDDRCISLLQLCATSLSKLKQVHAFSLRHGASPASPHLAKHLIFHIVSVSAPMSYACAVFSQAHHYNVFTWNTMIRGYAESESPGPAIELHCRMRASSIEPDTHTYPFLLKAIAKLAAIREGEVVHSTVAKSGFDSLVYVQNSLVHMYASCGQAESAHKVFGVMAERDLVAWNTVINGFAVNGRPSEALTLFRDMGPEGVEPDGFTVVSLLTACAELGALALGRRLHVYMIKAGLTENMHANNALLDLYAKCGTVHDAHRAFDEMGKRNVVSWTSLIVGLAVNGFGKEAILLFKGLEMEGLSPTEITYVGVLYACSHCGMVDEGFNYFRKMKEEHGIVPRIEHYGCMVDLLGRAGLVQRALRFIESMPVQPNAVIWRTLLAACTLHGELDLAEVVRARLLQLEPKHSGDYVLLSNLYASEHRWTDVQRVRRQMLSEGVRKSPGHSLVELGNRVHEFTMGDRSHPQSEAIYGKLAEMVRLLRLEGYVPHTANVLADIEEEEKEYAVSYHSEKIAVAFMLINTPQGTPIRVVKNLRVCGDCHLAIKLVSKVYNREIVMRDRSRFHHFRDGSCSCKDYW</sequence>
<gene>
    <name evidence="3" type="ORF">CRG98_010905</name>
</gene>
<evidence type="ECO:0000313" key="4">
    <source>
        <dbReference type="Proteomes" id="UP000233551"/>
    </source>
</evidence>
<keyword evidence="2" id="KW-0677">Repeat</keyword>
<dbReference type="GO" id="GO:0008270">
    <property type="term" value="F:zinc ion binding"/>
    <property type="evidence" value="ECO:0007669"/>
    <property type="project" value="InterPro"/>
</dbReference>
<dbReference type="Pfam" id="PF20431">
    <property type="entry name" value="E_motif"/>
    <property type="match status" value="1"/>
</dbReference>
<evidence type="ECO:0000313" key="3">
    <source>
        <dbReference type="EMBL" id="PKI68848.1"/>
    </source>
</evidence>
<accession>A0A2I0KK25</accession>
<dbReference type="PANTHER" id="PTHR47926">
    <property type="entry name" value="PENTATRICOPEPTIDE REPEAT-CONTAINING PROTEIN"/>
    <property type="match status" value="1"/>
</dbReference>
<dbReference type="InterPro" id="IPR032867">
    <property type="entry name" value="DYW_dom"/>
</dbReference>
<dbReference type="InterPro" id="IPR011990">
    <property type="entry name" value="TPR-like_helical_dom_sf"/>
</dbReference>
<proteinExistence type="inferred from homology"/>
<evidence type="ECO:0000256" key="2">
    <source>
        <dbReference type="ARBA" id="ARBA00022737"/>
    </source>
</evidence>
<name>A0A2I0KK25_PUNGR</name>
<dbReference type="GeneID" id="116192982"/>
<protein>
    <submittedName>
        <fullName evidence="3">Uncharacterized protein</fullName>
    </submittedName>
</protein>
<dbReference type="InterPro" id="IPR046848">
    <property type="entry name" value="E_motif"/>
</dbReference>